<dbReference type="InterPro" id="IPR012569">
    <property type="entry name" value="Inl_IR"/>
</dbReference>
<dbReference type="InterPro" id="IPR055414">
    <property type="entry name" value="LRR_R13L4/SHOC2-like"/>
</dbReference>
<comment type="similarity">
    <text evidence="2">Belongs to the internalin family.</text>
</comment>
<evidence type="ECO:0000256" key="8">
    <source>
        <dbReference type="SAM" id="MobiDB-lite"/>
    </source>
</evidence>
<dbReference type="InterPro" id="IPR050576">
    <property type="entry name" value="Cilia_flagella_integrity"/>
</dbReference>
<feature type="region of interest" description="Disordered" evidence="8">
    <location>
        <begin position="1053"/>
        <end position="1176"/>
    </location>
</feature>
<dbReference type="SMART" id="SM00365">
    <property type="entry name" value="LRR_SD22"/>
    <property type="match status" value="9"/>
</dbReference>
<sequence>MSKKNNVKKTIVGVITTTVILQSMMVNALADEIESNNKNETSTNLKKEESLDSVSMDKKIEPSTEISNPENIDTKTKNEIKDDSINLEDKPVVNNNDKDINEKIKEREIIDIKDINLKRAINEQLRKKDLDADISKSELESLKRLNVHESNISNLDGLQYCINLTSLHLNGEKISDISPISKLTKLTYLYLDADMISDISPISNLKKLVTLYLNRNQISDISPIANLTNLVELYLDQNKISDISPISNLTNLTKLYLTDNQISDISSIGNLTNLNYLHLDFNNISNIKPLESLTKLKMLFLGYNQISDISSIGSLTNLSGLFLSDNKINDINSIKNLTNLSSLNLNNNQISNINSLEKLTKLSFLNLGVNQISNISPIVNLNHLIFLQLDNQNIKLKSKEAKQLGSIEIDNIVTDKMGDKIAPSNISGNGLYDKNTNKIFWKDINSNSENYSFSKNVNIGKANSEFSGNVTQPIVLIKNEIPIINASNKTIKVGEKFNPMEGVTATDKEDGNITDKIKIIEDTVNTNKVGTYKVVYEVTDSQGAKVVKTITVNVKSNDKPVISGANNVSIIGGTKFDPMKGVTATDTEDGNITKDIKVTGTVDTNKAGKYELTYTVTDKDGNTTTVKRIVIVNMKWVDINSVPKINASDKTIKVGEKFNPMEGVTATDKEDGNITDKIKIIEDTVNTNKVGTYKVVYEVTDSQGAKVVKTITVNVKSNDKPVISGANNVSIIEGTKFDPMKGVTATDTEDGNITKDIKVTGTVDTNKPGKYELTYTVTDKDGNTTTVKRIVIVNIKWVDINSVPKINASDKTIKVGEKFNPMEGVTATDKEDGNITDKIKVIEDTVNTNKVGTYKVVYEVIDSQGAKVTKTITVNVKSNDKPVISGANNISITEGTKFDPMKGVTATDTEDGNITKDIKVTGTVDTNKPGKYELTYTVTDKDGNTTTVKRTVIVNQKESILNDAPILELKTNDATINSGEKVNLLDFVSKAEDKEDKSLNISDVKYTIKNMNGSSETNISEAGKYEVIYSLTDSQGKTTTKKLILNVIEKHQHNESINNSSSNSENNNVDNNSSDNDENNNVGNNSSGNGENNNADNNSSSNNENNNVDNNSSSNNENNNADNNSSSNNENNNADNNSSSNSENNNVDNNSSSNNENNNIGNNSSSNNENNNLNSNETLEQSNKNYLNPITGDTGVLGYMGIGLASLVGLFINRKKK</sequence>
<feature type="chain" id="PRO_5045126697" evidence="10">
    <location>
        <begin position="31"/>
        <end position="1217"/>
    </location>
</feature>
<keyword evidence="6" id="KW-0969">Cilium</keyword>
<evidence type="ECO:0000256" key="2">
    <source>
        <dbReference type="ARBA" id="ARBA00009432"/>
    </source>
</evidence>
<feature type="domain" description="Disease resistance R13L4/SHOC-2-like LRR" evidence="13">
    <location>
        <begin position="145"/>
        <end position="284"/>
    </location>
</feature>
<dbReference type="PANTHER" id="PTHR45973:SF9">
    <property type="entry name" value="LEUCINE-RICH REPEAT-CONTAINING PROTEIN 46"/>
    <property type="match status" value="1"/>
</dbReference>
<dbReference type="InterPro" id="IPR025875">
    <property type="entry name" value="Leu-rich_rpt_4"/>
</dbReference>
<evidence type="ECO:0000256" key="6">
    <source>
        <dbReference type="ARBA" id="ARBA00023069"/>
    </source>
</evidence>
<evidence type="ECO:0000313" key="15">
    <source>
        <dbReference type="Proteomes" id="UP000611796"/>
    </source>
</evidence>
<dbReference type="Gene3D" id="2.60.40.1220">
    <property type="match status" value="1"/>
</dbReference>
<dbReference type="InterPro" id="IPR003591">
    <property type="entry name" value="Leu-rich_rpt_typical-subtyp"/>
</dbReference>
<evidence type="ECO:0000256" key="9">
    <source>
        <dbReference type="SAM" id="Phobius"/>
    </source>
</evidence>
<keyword evidence="3" id="KW-0433">Leucine-rich repeat</keyword>
<evidence type="ECO:0000256" key="4">
    <source>
        <dbReference type="ARBA" id="ARBA00022729"/>
    </source>
</evidence>
<feature type="compositionally biased region" description="Low complexity" evidence="8">
    <location>
        <begin position="1055"/>
        <end position="1176"/>
    </location>
</feature>
<dbReference type="Gene3D" id="2.60.40.10">
    <property type="entry name" value="Immunoglobulins"/>
    <property type="match status" value="7"/>
</dbReference>
<dbReference type="PROSITE" id="PS51450">
    <property type="entry name" value="LRR"/>
    <property type="match status" value="10"/>
</dbReference>
<feature type="domain" description="Internalin Ig-like inter-repeat region" evidence="11">
    <location>
        <begin position="418"/>
        <end position="474"/>
    </location>
</feature>
<feature type="domain" description="Pesticidal crystal protein Cry22Aa Ig-like" evidence="12">
    <location>
        <begin position="648"/>
        <end position="715"/>
    </location>
</feature>
<dbReference type="InterPro" id="IPR032179">
    <property type="entry name" value="Cry22Aa_Ig-like"/>
</dbReference>
<dbReference type="PANTHER" id="PTHR45973">
    <property type="entry name" value="PROTEIN PHOSPHATASE 1 REGULATORY SUBUNIT SDS22-RELATED"/>
    <property type="match status" value="1"/>
</dbReference>
<dbReference type="InterPro" id="IPR001611">
    <property type="entry name" value="Leu-rich_rpt"/>
</dbReference>
<dbReference type="Pfam" id="PF08191">
    <property type="entry name" value="LRR_adjacent"/>
    <property type="match status" value="1"/>
</dbReference>
<proteinExistence type="inferred from homology"/>
<feature type="transmembrane region" description="Helical" evidence="9">
    <location>
        <begin position="1196"/>
        <end position="1213"/>
    </location>
</feature>
<evidence type="ECO:0000256" key="5">
    <source>
        <dbReference type="ARBA" id="ARBA00022737"/>
    </source>
</evidence>
<dbReference type="InterPro" id="IPR013783">
    <property type="entry name" value="Ig-like_fold"/>
</dbReference>
<dbReference type="SUPFAM" id="SSF52058">
    <property type="entry name" value="L domain-like"/>
    <property type="match status" value="1"/>
</dbReference>
<evidence type="ECO:0000313" key="14">
    <source>
        <dbReference type="EMBL" id="MBC6002591.1"/>
    </source>
</evidence>
<dbReference type="InterPro" id="IPR014755">
    <property type="entry name" value="Cu-Rt/internalin_Ig-like"/>
</dbReference>
<dbReference type="RefSeq" id="WP_187004993.1">
    <property type="nucleotide sequence ID" value="NZ_JACRWD010000001.1"/>
</dbReference>
<keyword evidence="7" id="KW-0966">Cell projection</keyword>
<keyword evidence="15" id="KW-1185">Reference proteome</keyword>
<dbReference type="SUPFAM" id="SSF81296">
    <property type="entry name" value="E set domains"/>
    <property type="match status" value="1"/>
</dbReference>
<comment type="subcellular location">
    <subcellularLocation>
        <location evidence="1">Cell projection</location>
        <location evidence="1">Cilium</location>
    </subcellularLocation>
</comment>
<dbReference type="SMART" id="SM00369">
    <property type="entry name" value="LRR_TYP"/>
    <property type="match status" value="7"/>
</dbReference>
<keyword evidence="5" id="KW-0677">Repeat</keyword>
<comment type="caution">
    <text evidence="14">The sequence shown here is derived from an EMBL/GenBank/DDBJ whole genome shotgun (WGS) entry which is preliminary data.</text>
</comment>
<feature type="domain" description="Pesticidal crystal protein Cry22Aa Ig-like" evidence="12">
    <location>
        <begin position="809"/>
        <end position="876"/>
    </location>
</feature>
<dbReference type="Pfam" id="PF12799">
    <property type="entry name" value="LRR_4"/>
    <property type="match status" value="1"/>
</dbReference>
<evidence type="ECO:0000259" key="11">
    <source>
        <dbReference type="Pfam" id="PF08191"/>
    </source>
</evidence>
<dbReference type="Gene3D" id="3.80.10.10">
    <property type="entry name" value="Ribonuclease Inhibitor"/>
    <property type="match status" value="2"/>
</dbReference>
<dbReference type="InterPro" id="IPR032675">
    <property type="entry name" value="LRR_dom_sf"/>
</dbReference>
<evidence type="ECO:0000259" key="13">
    <source>
        <dbReference type="Pfam" id="PF23598"/>
    </source>
</evidence>
<evidence type="ECO:0000256" key="7">
    <source>
        <dbReference type="ARBA" id="ARBA00023273"/>
    </source>
</evidence>
<name>A0ABR7K0F3_9FIRM</name>
<keyword evidence="9" id="KW-0472">Membrane</keyword>
<feature type="compositionally biased region" description="Basic and acidic residues" evidence="8">
    <location>
        <begin position="45"/>
        <end position="62"/>
    </location>
</feature>
<evidence type="ECO:0000256" key="10">
    <source>
        <dbReference type="SAM" id="SignalP"/>
    </source>
</evidence>
<feature type="region of interest" description="Disordered" evidence="8">
    <location>
        <begin position="36"/>
        <end position="80"/>
    </location>
</feature>
<dbReference type="EMBL" id="JACRWD010000001">
    <property type="protein sequence ID" value="MBC6002591.1"/>
    <property type="molecule type" value="Genomic_DNA"/>
</dbReference>
<feature type="domain" description="Pesticidal crystal protein Cry22Aa Ig-like" evidence="12">
    <location>
        <begin position="562"/>
        <end position="632"/>
    </location>
</feature>
<evidence type="ECO:0000259" key="12">
    <source>
        <dbReference type="Pfam" id="PF16403"/>
    </source>
</evidence>
<evidence type="ECO:0000256" key="1">
    <source>
        <dbReference type="ARBA" id="ARBA00004138"/>
    </source>
</evidence>
<feature type="domain" description="Pesticidal crystal protein Cry22Aa Ig-like" evidence="12">
    <location>
        <begin position="723"/>
        <end position="793"/>
    </location>
</feature>
<keyword evidence="9" id="KW-1133">Transmembrane helix</keyword>
<organism evidence="14 15">
    <name type="scientific">Paeniclostridium hominis</name>
    <dbReference type="NCBI Taxonomy" id="2764329"/>
    <lineage>
        <taxon>Bacteria</taxon>
        <taxon>Bacillati</taxon>
        <taxon>Bacillota</taxon>
        <taxon>Clostridia</taxon>
        <taxon>Peptostreptococcales</taxon>
        <taxon>Peptostreptococcaceae</taxon>
        <taxon>Paeniclostridium</taxon>
    </lineage>
</organism>
<protein>
    <submittedName>
        <fullName evidence="14">DUF5011 domain-containing protein</fullName>
    </submittedName>
</protein>
<keyword evidence="4 10" id="KW-0732">Signal</keyword>
<evidence type="ECO:0000256" key="3">
    <source>
        <dbReference type="ARBA" id="ARBA00022614"/>
    </source>
</evidence>
<reference evidence="14 15" key="1">
    <citation type="submission" date="2020-08" db="EMBL/GenBank/DDBJ databases">
        <authorList>
            <person name="Liu C."/>
            <person name="Sun Q."/>
        </authorList>
    </citation>
    <scope>NUCLEOTIDE SEQUENCE [LARGE SCALE GENOMIC DNA]</scope>
    <source>
        <strain evidence="14 15">NSJ-45</strain>
    </source>
</reference>
<feature type="domain" description="Pesticidal crystal protein Cry22Aa Ig-like" evidence="12">
    <location>
        <begin position="884"/>
        <end position="954"/>
    </location>
</feature>
<dbReference type="Pfam" id="PF23598">
    <property type="entry name" value="LRR_14"/>
    <property type="match status" value="1"/>
</dbReference>
<feature type="domain" description="Pesticidal crystal protein Cry22Aa Ig-like" evidence="12">
    <location>
        <begin position="487"/>
        <end position="554"/>
    </location>
</feature>
<feature type="signal peptide" evidence="10">
    <location>
        <begin position="1"/>
        <end position="30"/>
    </location>
</feature>
<dbReference type="Pfam" id="PF16403">
    <property type="entry name" value="Bact_surface_Ig-like"/>
    <property type="match status" value="6"/>
</dbReference>
<gene>
    <name evidence="14" type="ORF">H8891_02160</name>
</gene>
<accession>A0ABR7K0F3</accession>
<dbReference type="InterPro" id="IPR014756">
    <property type="entry name" value="Ig_E-set"/>
</dbReference>
<dbReference type="Proteomes" id="UP000611796">
    <property type="component" value="Unassembled WGS sequence"/>
</dbReference>
<keyword evidence="9" id="KW-0812">Transmembrane</keyword>